<keyword evidence="2" id="KW-1185">Reference proteome</keyword>
<name>A0ABN8J958_9NEOP</name>
<sequence>MQTLPQSYQMRPMKTLSGIQTRSRNQQGGGWLDNVPLDVVPLTLTTKHNINGTEVFNNFTTTSTAAPHGSRTTEVETTTVILSCKDRSKCPRVFEESFLSRRLYPTAGIRHAPLYIFARTDIKTDGHPERAGEYEERGFTLVKPTTAAVITMSNRDKSNSVLAMDSRRGDYELLGHWMLI</sequence>
<dbReference type="EMBL" id="OW152820">
    <property type="protein sequence ID" value="CAH2075638.1"/>
    <property type="molecule type" value="Genomic_DNA"/>
</dbReference>
<accession>A0ABN8J958</accession>
<gene>
    <name evidence="1" type="ORF">IPOD504_LOCUS16967</name>
</gene>
<dbReference type="Proteomes" id="UP000837857">
    <property type="component" value="Chromosome 8"/>
</dbReference>
<evidence type="ECO:0000313" key="1">
    <source>
        <dbReference type="EMBL" id="CAH2075638.1"/>
    </source>
</evidence>
<protein>
    <submittedName>
        <fullName evidence="1">Uncharacterized protein</fullName>
    </submittedName>
</protein>
<feature type="non-terminal residue" evidence="1">
    <location>
        <position position="180"/>
    </location>
</feature>
<proteinExistence type="predicted"/>
<reference evidence="1" key="1">
    <citation type="submission" date="2022-03" db="EMBL/GenBank/DDBJ databases">
        <authorList>
            <person name="Martin H S."/>
        </authorList>
    </citation>
    <scope>NUCLEOTIDE SEQUENCE</scope>
</reference>
<organism evidence="1 2">
    <name type="scientific">Iphiclides podalirius</name>
    <name type="common">scarce swallowtail</name>
    <dbReference type="NCBI Taxonomy" id="110791"/>
    <lineage>
        <taxon>Eukaryota</taxon>
        <taxon>Metazoa</taxon>
        <taxon>Ecdysozoa</taxon>
        <taxon>Arthropoda</taxon>
        <taxon>Hexapoda</taxon>
        <taxon>Insecta</taxon>
        <taxon>Pterygota</taxon>
        <taxon>Neoptera</taxon>
        <taxon>Endopterygota</taxon>
        <taxon>Lepidoptera</taxon>
        <taxon>Glossata</taxon>
        <taxon>Ditrysia</taxon>
        <taxon>Papilionoidea</taxon>
        <taxon>Papilionidae</taxon>
        <taxon>Papilioninae</taxon>
        <taxon>Iphiclides</taxon>
    </lineage>
</organism>
<evidence type="ECO:0000313" key="2">
    <source>
        <dbReference type="Proteomes" id="UP000837857"/>
    </source>
</evidence>